<protein>
    <submittedName>
        <fullName evidence="1">Uncharacterized protein</fullName>
    </submittedName>
</protein>
<proteinExistence type="predicted"/>
<accession>A0AC61L6W5</accession>
<dbReference type="EMBL" id="PQXF01000001">
    <property type="protein sequence ID" value="PXF62156.1"/>
    <property type="molecule type" value="Genomic_DNA"/>
</dbReference>
<evidence type="ECO:0000313" key="2">
    <source>
        <dbReference type="Proteomes" id="UP000248329"/>
    </source>
</evidence>
<sequence>MTKCILIIIAIFVIAAGTASAATVYVPSTYPTIQAAVDSVGTGDTVYVYNGTYIENVTVKKGILLQGEGKDVVTIDGNGRTALDVRSSNVDISGFAITNSQDGIAMTISKNCTISGCDMHSNTNGIHLLMSCNYNTISDCTMHSNSDYGIYFSKSCNHNTVSGCDAYSNTDGVHLSKSCNHNKINDCTMHLNSNCGIYLWRACKCNTISGCDVYSNEGKGILAFMSCDNNSIIGCNAYSNKDNGIILQKMCSGNTIEDCNATSNIRNGIILFQASGGNTVRNCGAHSNLIDGIVLFQTSNGNMIHGCGAHSNSRAGIYITHASNGNTVTGCDARDNKDGIRISHTSNGNTVSGCDAKDNNNGIIISHVSNGNMVADCNATSNLQSGVSITMNSKGNEITSCLIDSAEYGLVMSRASTGNVVSGTTIRNIGSRDFLLEYASSGSAIETPFETIGVSLSSMLSVRNYLYVKVMAGTTPVGGADVRVTDDGHIVYASSGYGGSDPRTDSAGLCSRILVTDRIYHHLSSTAAENTTLVSAKHGAWTETDRDVDMSESHTEEFFI</sequence>
<organism evidence="1 2">
    <name type="scientific">Candidatus Methanogaster sp</name>
    <dbReference type="NCBI Taxonomy" id="3386292"/>
    <lineage>
        <taxon>Archaea</taxon>
        <taxon>Methanobacteriati</taxon>
        <taxon>Methanobacteriota</taxon>
        <taxon>Stenosarchaea group</taxon>
        <taxon>Methanomicrobia</taxon>
        <taxon>Methanosarcinales</taxon>
        <taxon>ANME-2 cluster</taxon>
        <taxon>Candidatus Methanogasteraceae</taxon>
        <taxon>Candidatus Methanogaster</taxon>
    </lineage>
</organism>
<reference evidence="1" key="1">
    <citation type="submission" date="2018-01" db="EMBL/GenBank/DDBJ databases">
        <authorList>
            <person name="Krukenberg V."/>
        </authorList>
    </citation>
    <scope>NUCLEOTIDE SEQUENCE</scope>
    <source>
        <strain evidence="1">E20ANME2</strain>
    </source>
</reference>
<comment type="caution">
    <text evidence="1">The sequence shown here is derived from an EMBL/GenBank/DDBJ whole genome shotgun (WGS) entry which is preliminary data.</text>
</comment>
<name>A0AC61L6W5_9EURY</name>
<evidence type="ECO:0000313" key="1">
    <source>
        <dbReference type="EMBL" id="PXF62156.1"/>
    </source>
</evidence>
<dbReference type="Proteomes" id="UP000248329">
    <property type="component" value="Unassembled WGS sequence"/>
</dbReference>
<gene>
    <name evidence="1" type="ORF">C4B59_00660</name>
</gene>